<evidence type="ECO:0000313" key="3">
    <source>
        <dbReference type="Proteomes" id="UP001338582"/>
    </source>
</evidence>
<sequence length="190" mass="23212">MSYMTSWQRRYIRRILQLALFVQLAVDELINAIEFIVLISLAPLSWMVHPLELALRVLQYYQTKKPPIVVHIFFKLMTHVWNYFSYLFARIRRIDREIDRLEETYRRKVEGMQSIHGDYNRRQESYTAKPIRMRYFKLRNSDRVDKVSRNGVPFSATSHRVYTSRSFLDHGYHRGSQRVRTRYQLRNRYQ</sequence>
<evidence type="ECO:0000313" key="2">
    <source>
        <dbReference type="EMBL" id="WPK25030.1"/>
    </source>
</evidence>
<keyword evidence="1" id="KW-0472">Membrane</keyword>
<reference evidence="2 3" key="1">
    <citation type="submission" date="2023-10" db="EMBL/GenBank/DDBJ databases">
        <title>Draft Genome Sequence of Candida saopaulonensis from a very Premature Infant with Sepsis.</title>
        <authorList>
            <person name="Ning Y."/>
            <person name="Dai R."/>
            <person name="Xiao M."/>
            <person name="Xu Y."/>
            <person name="Yan Q."/>
            <person name="Zhang L."/>
        </authorList>
    </citation>
    <scope>NUCLEOTIDE SEQUENCE [LARGE SCALE GENOMIC DNA]</scope>
    <source>
        <strain evidence="2 3">19XY460</strain>
    </source>
</reference>
<keyword evidence="3" id="KW-1185">Reference proteome</keyword>
<keyword evidence="1" id="KW-0812">Transmembrane</keyword>
<proteinExistence type="predicted"/>
<dbReference type="EMBL" id="CP138896">
    <property type="protein sequence ID" value="WPK25030.1"/>
    <property type="molecule type" value="Genomic_DNA"/>
</dbReference>
<accession>A0AAX4H8Z3</accession>
<keyword evidence="1" id="KW-1133">Transmembrane helix</keyword>
<dbReference type="KEGG" id="asau:88173394"/>
<gene>
    <name evidence="2" type="ORF">PUMCH_002329</name>
</gene>
<dbReference type="GeneID" id="88173394"/>
<feature type="transmembrane region" description="Helical" evidence="1">
    <location>
        <begin position="68"/>
        <end position="89"/>
    </location>
</feature>
<evidence type="ECO:0000256" key="1">
    <source>
        <dbReference type="SAM" id="Phobius"/>
    </source>
</evidence>
<dbReference type="RefSeq" id="XP_062877413.1">
    <property type="nucleotide sequence ID" value="XM_063021343.1"/>
</dbReference>
<name>A0AAX4H8Z3_9ASCO</name>
<organism evidence="2 3">
    <name type="scientific">Australozyma saopauloensis</name>
    <dbReference type="NCBI Taxonomy" id="291208"/>
    <lineage>
        <taxon>Eukaryota</taxon>
        <taxon>Fungi</taxon>
        <taxon>Dikarya</taxon>
        <taxon>Ascomycota</taxon>
        <taxon>Saccharomycotina</taxon>
        <taxon>Pichiomycetes</taxon>
        <taxon>Metschnikowiaceae</taxon>
        <taxon>Australozyma</taxon>
    </lineage>
</organism>
<protein>
    <submittedName>
        <fullName evidence="2">Uncharacterized protein</fullName>
    </submittedName>
</protein>
<dbReference type="Proteomes" id="UP001338582">
    <property type="component" value="Chromosome 3"/>
</dbReference>
<feature type="transmembrane region" description="Helical" evidence="1">
    <location>
        <begin position="20"/>
        <end position="48"/>
    </location>
</feature>
<dbReference type="AlphaFoldDB" id="A0AAX4H8Z3"/>